<dbReference type="PANTHER" id="PTHR46268">
    <property type="entry name" value="STRESS RESPONSE PROTEIN NHAX"/>
    <property type="match status" value="1"/>
</dbReference>
<dbReference type="Proteomes" id="UP000325203">
    <property type="component" value="Unassembled WGS sequence"/>
</dbReference>
<comment type="caution">
    <text evidence="4">The sequence shown here is derived from an EMBL/GenBank/DDBJ whole genome shotgun (WGS) entry which is preliminary data.</text>
</comment>
<dbReference type="Pfam" id="PF00582">
    <property type="entry name" value="Usp"/>
    <property type="match status" value="1"/>
</dbReference>
<reference evidence="4 5" key="1">
    <citation type="submission" date="2019-09" db="EMBL/GenBank/DDBJ databases">
        <title>Draft genome sequence of various Type strains from the CCUG.</title>
        <authorList>
            <person name="Pineiro-Iglesias B."/>
            <person name="Tunovic T."/>
            <person name="Unosson C."/>
            <person name="Inganas E."/>
            <person name="Ohlen M."/>
            <person name="Cardew S."/>
            <person name="Jensie-Markopoulos S."/>
            <person name="Salva-Serra F."/>
            <person name="Jaen-Luchoro D."/>
            <person name="Karlsson R."/>
            <person name="Svensson-Stadler L."/>
            <person name="Chun J."/>
            <person name="Moore E."/>
        </authorList>
    </citation>
    <scope>NUCLEOTIDE SEQUENCE [LARGE SCALE GENOMIC DNA]</scope>
    <source>
        <strain evidence="4 5">CCUG 32210T</strain>
    </source>
</reference>
<dbReference type="EMBL" id="VXKC01000031">
    <property type="protein sequence ID" value="KAA8700207.1"/>
    <property type="molecule type" value="Genomic_DNA"/>
</dbReference>
<name>A0A5M9PXX7_LACLH</name>
<protein>
    <recommendedName>
        <fullName evidence="2">Universal stress protein</fullName>
    </recommendedName>
</protein>
<proteinExistence type="inferred from homology"/>
<accession>A0A5M9PXX7</accession>
<evidence type="ECO:0000259" key="3">
    <source>
        <dbReference type="Pfam" id="PF00582"/>
    </source>
</evidence>
<dbReference type="InterPro" id="IPR006016">
    <property type="entry name" value="UspA"/>
</dbReference>
<evidence type="ECO:0000256" key="1">
    <source>
        <dbReference type="ARBA" id="ARBA00008791"/>
    </source>
</evidence>
<dbReference type="InterPro" id="IPR006015">
    <property type="entry name" value="Universal_stress_UspA"/>
</dbReference>
<dbReference type="Gene3D" id="3.40.50.620">
    <property type="entry name" value="HUPs"/>
    <property type="match status" value="1"/>
</dbReference>
<dbReference type="CDD" id="cd00293">
    <property type="entry name" value="USP-like"/>
    <property type="match status" value="1"/>
</dbReference>
<dbReference type="RefSeq" id="WP_058209972.1">
    <property type="nucleotide sequence ID" value="NZ_JBHSBR010000059.1"/>
</dbReference>
<evidence type="ECO:0000313" key="4">
    <source>
        <dbReference type="EMBL" id="KAA8700207.1"/>
    </source>
</evidence>
<sequence>MEYSKGGVYNESEYKKILVAVDGSDQSKEAIHEAVAIAKRNKTSLFVLHVKDETRLRGTPYALAINLDDLETESKEIIAEVEALINDEVEFEVHTFTGNPKKEIINFAKQFELDLIVVGSNGKGLLDRMLVGSTTSYVVNHAPCNVMVVK</sequence>
<organism evidence="4 5">
    <name type="scientific">Lactococcus lactis subsp. hordniae</name>
    <dbReference type="NCBI Taxonomy" id="203404"/>
    <lineage>
        <taxon>Bacteria</taxon>
        <taxon>Bacillati</taxon>
        <taxon>Bacillota</taxon>
        <taxon>Bacilli</taxon>
        <taxon>Lactobacillales</taxon>
        <taxon>Streptococcaceae</taxon>
        <taxon>Lactococcus</taxon>
    </lineage>
</organism>
<evidence type="ECO:0000256" key="2">
    <source>
        <dbReference type="PIRNR" id="PIRNR006276"/>
    </source>
</evidence>
<dbReference type="SUPFAM" id="SSF52402">
    <property type="entry name" value="Adenine nucleotide alpha hydrolases-like"/>
    <property type="match status" value="1"/>
</dbReference>
<evidence type="ECO:0000313" key="5">
    <source>
        <dbReference type="Proteomes" id="UP000325203"/>
    </source>
</evidence>
<comment type="similarity">
    <text evidence="1 2">Belongs to the universal stress protein A family.</text>
</comment>
<dbReference type="InterPro" id="IPR014729">
    <property type="entry name" value="Rossmann-like_a/b/a_fold"/>
</dbReference>
<dbReference type="PANTHER" id="PTHR46268:SF6">
    <property type="entry name" value="UNIVERSAL STRESS PROTEIN UP12"/>
    <property type="match status" value="1"/>
</dbReference>
<feature type="domain" description="UspA" evidence="3">
    <location>
        <begin position="13"/>
        <end position="150"/>
    </location>
</feature>
<comment type="subcellular location">
    <subcellularLocation>
        <location evidence="2">Cytoplasm</location>
    </subcellularLocation>
</comment>
<keyword evidence="2" id="KW-0963">Cytoplasm</keyword>
<dbReference type="PIRSF" id="PIRSF006276">
    <property type="entry name" value="UspA"/>
    <property type="match status" value="1"/>
</dbReference>
<dbReference type="GO" id="GO:0005737">
    <property type="term" value="C:cytoplasm"/>
    <property type="evidence" value="ECO:0007669"/>
    <property type="project" value="UniProtKB-SubCell"/>
</dbReference>
<dbReference type="AlphaFoldDB" id="A0A5M9PXX7"/>
<dbReference type="PRINTS" id="PR01438">
    <property type="entry name" value="UNVRSLSTRESS"/>
</dbReference>
<gene>
    <name evidence="4" type="ORF">F4V48_10730</name>
</gene>